<sequence>MKNNNLIKFVLPFILLTACQPNLKNNEVKKSDVNKTDINKVIDINKNTQNKKEPLQKFSTKKIEKIIKNKQESSIETIYFDLNKAILKPQFKKILDERLKFLNDNPTKKIVIEGYTDERGTFQYNIYLGTKRANAVKEYFNKFGIKNNQISIISYGKKNPAVIGHDETAYVKNRRAVIIIK</sequence>
<dbReference type="AlphaFoldDB" id="A0A090AJ03"/>
<dbReference type="Gene3D" id="3.30.1330.60">
    <property type="entry name" value="OmpA-like domain"/>
    <property type="match status" value="1"/>
</dbReference>
<protein>
    <submittedName>
        <fullName evidence="6">Peptidoglycan-associated lipoprotein</fullName>
    </submittedName>
</protein>
<dbReference type="GO" id="GO:0009279">
    <property type="term" value="C:cell outer membrane"/>
    <property type="evidence" value="ECO:0007669"/>
    <property type="project" value="UniProtKB-SubCell"/>
</dbReference>
<dbReference type="Pfam" id="PF00691">
    <property type="entry name" value="OmpA"/>
    <property type="match status" value="1"/>
</dbReference>
<feature type="domain" description="OmpA-like" evidence="5">
    <location>
        <begin position="67"/>
        <end position="181"/>
    </location>
</feature>
<dbReference type="HOGENOM" id="CLU_016890_9_4_6"/>
<dbReference type="STRING" id="1410383.TGUWTKB_1630"/>
<keyword evidence="3" id="KW-0998">Cell outer membrane</keyword>
<evidence type="ECO:0000313" key="6">
    <source>
        <dbReference type="EMBL" id="BAP58413.1"/>
    </source>
</evidence>
<reference evidence="7" key="1">
    <citation type="submission" date="2013-11" db="EMBL/GenBank/DDBJ databases">
        <title>Symbiont-containing voluminous jelly as an extraordinary maternal gift for overwintering insect nymphs.</title>
        <authorList>
            <person name="Kaiwa N."/>
            <person name="Hosokawa T."/>
            <person name="Nikoh N."/>
            <person name="Meng X.Y."/>
            <person name="Tanahashi M."/>
            <person name="Moriyama M."/>
            <person name="Maeda T."/>
            <person name="Yamaguchi K."/>
            <person name="Shigenobu S."/>
            <person name="Ito M."/>
            <person name="Fukatsu T."/>
        </authorList>
    </citation>
    <scope>NUCLEOTIDE SEQUENCE [LARGE SCALE GENOMIC DNA]</scope>
    <source>
        <strain evidence="7">UwTKB</strain>
    </source>
</reference>
<organism evidence="6 7">
    <name type="scientific">Candidatus Tachikawaea gelatinosa</name>
    <dbReference type="NCBI Taxonomy" id="1410383"/>
    <lineage>
        <taxon>Bacteria</taxon>
        <taxon>Pseudomonadati</taxon>
        <taxon>Pseudomonadota</taxon>
        <taxon>Gammaproteobacteria</taxon>
        <taxon>Enterobacterales</taxon>
        <taxon>Enterobacteriaceae</taxon>
        <taxon>Candidatus Tachikawaea</taxon>
    </lineage>
</organism>
<dbReference type="Proteomes" id="UP000031627">
    <property type="component" value="Chromosome"/>
</dbReference>
<dbReference type="EMBL" id="AP014521">
    <property type="protein sequence ID" value="BAP58413.1"/>
    <property type="molecule type" value="Genomic_DNA"/>
</dbReference>
<evidence type="ECO:0000259" key="5">
    <source>
        <dbReference type="PROSITE" id="PS51123"/>
    </source>
</evidence>
<evidence type="ECO:0000256" key="4">
    <source>
        <dbReference type="PROSITE-ProRule" id="PRU00473"/>
    </source>
</evidence>
<dbReference type="PROSITE" id="PS51123">
    <property type="entry name" value="OMPA_2"/>
    <property type="match status" value="1"/>
</dbReference>
<dbReference type="RefSeq" id="WP_052459519.1">
    <property type="nucleotide sequence ID" value="NZ_AP014521.1"/>
</dbReference>
<keyword evidence="6" id="KW-0449">Lipoprotein</keyword>
<keyword evidence="7" id="KW-1185">Reference proteome</keyword>
<dbReference type="KEGG" id="sbw:TGUWTKB_1630"/>
<dbReference type="InterPro" id="IPR006664">
    <property type="entry name" value="OMP_bac"/>
</dbReference>
<evidence type="ECO:0000256" key="3">
    <source>
        <dbReference type="ARBA" id="ARBA00023237"/>
    </source>
</evidence>
<dbReference type="PANTHER" id="PTHR30329:SF21">
    <property type="entry name" value="LIPOPROTEIN YIAD-RELATED"/>
    <property type="match status" value="1"/>
</dbReference>
<dbReference type="OrthoDB" id="9809164at2"/>
<accession>A0A090AJ03</accession>
<dbReference type="InterPro" id="IPR006665">
    <property type="entry name" value="OmpA-like"/>
</dbReference>
<proteinExistence type="predicted"/>
<dbReference type="SUPFAM" id="SSF103088">
    <property type="entry name" value="OmpA-like"/>
    <property type="match status" value="1"/>
</dbReference>
<keyword evidence="2 4" id="KW-0472">Membrane</keyword>
<dbReference type="InterPro" id="IPR050330">
    <property type="entry name" value="Bact_OuterMem_StrucFunc"/>
</dbReference>
<gene>
    <name evidence="6" type="primary">pal</name>
    <name evidence="6" type="ORF">TGUWTKB_1630</name>
</gene>
<dbReference type="InterPro" id="IPR036737">
    <property type="entry name" value="OmpA-like_sf"/>
</dbReference>
<dbReference type="PROSITE" id="PS51257">
    <property type="entry name" value="PROKAR_LIPOPROTEIN"/>
    <property type="match status" value="1"/>
</dbReference>
<dbReference type="PRINTS" id="PR01021">
    <property type="entry name" value="OMPADOMAIN"/>
</dbReference>
<evidence type="ECO:0000256" key="2">
    <source>
        <dbReference type="ARBA" id="ARBA00023136"/>
    </source>
</evidence>
<name>A0A090AJ03_9ENTR</name>
<dbReference type="CDD" id="cd07185">
    <property type="entry name" value="OmpA_C-like"/>
    <property type="match status" value="1"/>
</dbReference>
<evidence type="ECO:0000313" key="7">
    <source>
        <dbReference type="Proteomes" id="UP000031627"/>
    </source>
</evidence>
<dbReference type="PANTHER" id="PTHR30329">
    <property type="entry name" value="STATOR ELEMENT OF FLAGELLAR MOTOR COMPLEX"/>
    <property type="match status" value="1"/>
</dbReference>
<reference evidence="6 7" key="2">
    <citation type="journal article" date="2014" name="Curr. Biol.">
        <title>Symbiont-Supplemented Maternal Investment Underpinning Host's Ecological Adaptation.</title>
        <authorList>
            <person name="Kaiwa N."/>
            <person name="Hosokawa T."/>
            <person name="Nikoh N."/>
            <person name="Tanahashi M."/>
            <person name="Moriyama M."/>
            <person name="Meng X.Y."/>
            <person name="Maeda T."/>
            <person name="Yamaguchi K."/>
            <person name="Shigenobu S."/>
            <person name="Ito M."/>
            <person name="Fukatsu T."/>
        </authorList>
    </citation>
    <scope>NUCLEOTIDE SEQUENCE [LARGE SCALE GENOMIC DNA]</scope>
    <source>
        <strain evidence="6 7">UwTKB</strain>
    </source>
</reference>
<evidence type="ECO:0000256" key="1">
    <source>
        <dbReference type="ARBA" id="ARBA00004442"/>
    </source>
</evidence>
<comment type="subcellular location">
    <subcellularLocation>
        <location evidence="1">Cell outer membrane</location>
    </subcellularLocation>
</comment>